<evidence type="ECO:0000313" key="11">
    <source>
        <dbReference type="Proteomes" id="UP000831113"/>
    </source>
</evidence>
<name>A0ABY4D3E3_9BACT</name>
<evidence type="ECO:0000259" key="9">
    <source>
        <dbReference type="Pfam" id="PF03372"/>
    </source>
</evidence>
<keyword evidence="7" id="KW-0460">Magnesium</keyword>
<sequence>MKFNRQLKVLQWNMSAAPHAKPPKPHPNPKECAEALDAMLQEHNPTIVTLQETDNTLLSYAHLSAYEVQRGPTGLATLILRSRFRVVSNKEVTPRIQAVTLDNIQHGEPGILVLNFHLPVLNEDADDRQEAARTLIPKIDSARANSKLRLEIIAGDFNLPPYAAFIVGQSGLFANRDPSISSQRRSTVGRPLYNASWSIFGGSCGSLGTYRRASRLHGPWQIPDQMLLDPLLVDKAKVEVQVITKTSVRALHNRNGNPDRKFASDHFPVLVTISPNALIPYLNGSINDYSI</sequence>
<gene>
    <name evidence="10" type="ORF">MTX78_09495</name>
</gene>
<evidence type="ECO:0000256" key="2">
    <source>
        <dbReference type="ARBA" id="ARBA00001946"/>
    </source>
</evidence>
<dbReference type="SUPFAM" id="SSF56219">
    <property type="entry name" value="DNase I-like"/>
    <property type="match status" value="1"/>
</dbReference>
<evidence type="ECO:0000256" key="6">
    <source>
        <dbReference type="ARBA" id="ARBA00022801"/>
    </source>
</evidence>
<dbReference type="PANTHER" id="PTHR15822:SF4">
    <property type="entry name" value="TYROSYL-DNA PHOSPHODIESTERASE 2"/>
    <property type="match status" value="1"/>
</dbReference>
<evidence type="ECO:0000256" key="1">
    <source>
        <dbReference type="ARBA" id="ARBA00001936"/>
    </source>
</evidence>
<keyword evidence="5" id="KW-0227">DNA damage</keyword>
<feature type="domain" description="Endonuclease/exonuclease/phosphatase" evidence="9">
    <location>
        <begin position="10"/>
        <end position="163"/>
    </location>
</feature>
<evidence type="ECO:0000313" key="10">
    <source>
        <dbReference type="EMBL" id="UOG76816.1"/>
    </source>
</evidence>
<evidence type="ECO:0000256" key="7">
    <source>
        <dbReference type="ARBA" id="ARBA00022842"/>
    </source>
</evidence>
<dbReference type="Proteomes" id="UP000831113">
    <property type="component" value="Chromosome"/>
</dbReference>
<comment type="cofactor">
    <cofactor evidence="1">
        <name>Mn(2+)</name>
        <dbReference type="ChEBI" id="CHEBI:29035"/>
    </cofactor>
</comment>
<keyword evidence="8" id="KW-0234">DNA repair</keyword>
<dbReference type="InterPro" id="IPR005135">
    <property type="entry name" value="Endo/exonuclease/phosphatase"/>
</dbReference>
<keyword evidence="3" id="KW-0540">Nuclease</keyword>
<proteinExistence type="predicted"/>
<reference evidence="10 11" key="1">
    <citation type="submission" date="2022-03" db="EMBL/GenBank/DDBJ databases">
        <title>Hymenobactersp. isolated from the air.</title>
        <authorList>
            <person name="Won M."/>
            <person name="Kwon S.-W."/>
        </authorList>
    </citation>
    <scope>NUCLEOTIDE SEQUENCE [LARGE SCALE GENOMIC DNA]</scope>
    <source>
        <strain evidence="10 11">KACC 21982</strain>
    </source>
</reference>
<dbReference type="InterPro" id="IPR036691">
    <property type="entry name" value="Endo/exonu/phosph_ase_sf"/>
</dbReference>
<comment type="cofactor">
    <cofactor evidence="2">
        <name>Mg(2+)</name>
        <dbReference type="ChEBI" id="CHEBI:18420"/>
    </cofactor>
</comment>
<dbReference type="Gene3D" id="3.60.10.10">
    <property type="entry name" value="Endonuclease/exonuclease/phosphatase"/>
    <property type="match status" value="1"/>
</dbReference>
<evidence type="ECO:0000256" key="8">
    <source>
        <dbReference type="ARBA" id="ARBA00023204"/>
    </source>
</evidence>
<dbReference type="RefSeq" id="WP_243802037.1">
    <property type="nucleotide sequence ID" value="NZ_CP094669.1"/>
</dbReference>
<dbReference type="Pfam" id="PF03372">
    <property type="entry name" value="Exo_endo_phos"/>
    <property type="match status" value="1"/>
</dbReference>
<evidence type="ECO:0000256" key="4">
    <source>
        <dbReference type="ARBA" id="ARBA00022723"/>
    </source>
</evidence>
<keyword evidence="4" id="KW-0479">Metal-binding</keyword>
<keyword evidence="6" id="KW-0378">Hydrolase</keyword>
<dbReference type="InterPro" id="IPR051547">
    <property type="entry name" value="TDP2-like"/>
</dbReference>
<evidence type="ECO:0000256" key="3">
    <source>
        <dbReference type="ARBA" id="ARBA00022722"/>
    </source>
</evidence>
<evidence type="ECO:0000256" key="5">
    <source>
        <dbReference type="ARBA" id="ARBA00022763"/>
    </source>
</evidence>
<dbReference type="EMBL" id="CP094669">
    <property type="protein sequence ID" value="UOG76816.1"/>
    <property type="molecule type" value="Genomic_DNA"/>
</dbReference>
<organism evidence="10 11">
    <name type="scientific">Hymenobacter tibetensis</name>
    <dbReference type="NCBI Taxonomy" id="497967"/>
    <lineage>
        <taxon>Bacteria</taxon>
        <taxon>Pseudomonadati</taxon>
        <taxon>Bacteroidota</taxon>
        <taxon>Cytophagia</taxon>
        <taxon>Cytophagales</taxon>
        <taxon>Hymenobacteraceae</taxon>
        <taxon>Hymenobacter</taxon>
    </lineage>
</organism>
<keyword evidence="11" id="KW-1185">Reference proteome</keyword>
<dbReference type="PANTHER" id="PTHR15822">
    <property type="entry name" value="TRAF AND TNF RECEPTOR-ASSOCIATED PROTEIN"/>
    <property type="match status" value="1"/>
</dbReference>
<keyword evidence="10" id="KW-0255">Endonuclease</keyword>
<accession>A0ABY4D3E3</accession>
<protein>
    <submittedName>
        <fullName evidence="10">Endonuclease/exonuclease/phosphatase family protein</fullName>
    </submittedName>
</protein>
<dbReference type="GO" id="GO:0004519">
    <property type="term" value="F:endonuclease activity"/>
    <property type="evidence" value="ECO:0007669"/>
    <property type="project" value="UniProtKB-KW"/>
</dbReference>